<comment type="caution">
    <text evidence="4">The sequence shown here is derived from an EMBL/GenBank/DDBJ whole genome shotgun (WGS) entry which is preliminary data.</text>
</comment>
<accession>A0A917ZQC7</accession>
<gene>
    <name evidence="4" type="ORF">GCM10012280_28740</name>
</gene>
<dbReference type="PANTHER" id="PTHR24094:SF15">
    <property type="entry name" value="AMP-DEPENDENT SYNTHETASE_LIGASE DOMAIN-CONTAINING PROTEIN-RELATED"/>
    <property type="match status" value="1"/>
</dbReference>
<evidence type="ECO:0000256" key="2">
    <source>
        <dbReference type="SAM" id="SignalP"/>
    </source>
</evidence>
<reference evidence="4" key="1">
    <citation type="journal article" date="2014" name="Int. J. Syst. Evol. Microbiol.">
        <title>Complete genome sequence of Corynebacterium casei LMG S-19264T (=DSM 44701T), isolated from a smear-ripened cheese.</title>
        <authorList>
            <consortium name="US DOE Joint Genome Institute (JGI-PGF)"/>
            <person name="Walter F."/>
            <person name="Albersmeier A."/>
            <person name="Kalinowski J."/>
            <person name="Ruckert C."/>
        </authorList>
    </citation>
    <scope>NUCLEOTIDE SEQUENCE</scope>
    <source>
        <strain evidence="4">CGMCC 4.7201</strain>
    </source>
</reference>
<name>A0A917ZQC7_9ACTN</name>
<feature type="domain" description="Excalibur calcium-binding" evidence="3">
    <location>
        <begin position="269"/>
        <end position="305"/>
    </location>
</feature>
<dbReference type="AlphaFoldDB" id="A0A917ZQC7"/>
<dbReference type="Proteomes" id="UP000641932">
    <property type="component" value="Unassembled WGS sequence"/>
</dbReference>
<dbReference type="Pfam" id="PF05901">
    <property type="entry name" value="Excalibur"/>
    <property type="match status" value="1"/>
</dbReference>
<feature type="chain" id="PRO_5039329493" evidence="2">
    <location>
        <begin position="16"/>
        <end position="306"/>
    </location>
</feature>
<feature type="compositionally biased region" description="Gly residues" evidence="1">
    <location>
        <begin position="236"/>
        <end position="267"/>
    </location>
</feature>
<feature type="region of interest" description="Disordered" evidence="1">
    <location>
        <begin position="25"/>
        <end position="51"/>
    </location>
</feature>
<dbReference type="EMBL" id="BMMS01000011">
    <property type="protein sequence ID" value="GGO88286.1"/>
    <property type="molecule type" value="Genomic_DNA"/>
</dbReference>
<evidence type="ECO:0000259" key="3">
    <source>
        <dbReference type="SMART" id="SM00894"/>
    </source>
</evidence>
<keyword evidence="5" id="KW-1185">Reference proteome</keyword>
<sequence length="306" mass="31899">MAFSVRAALCAAAVAATVVTGCRTTAPDSGSADGSGQGKAPQGSALKAVDDLTVKGRSPRTGYSRERFGRSWVDIDHNDCGTRDDILRRDLTQDAVTGGCKVTAGVLDDPYTGRRIHFTRGHSDVDIDHVVALSDAWQKGASQWSRDKRESLANDPLNLLAVDASTNRSKGDGDTATWLPPNKGFRCAYVARQVAVKKKYELRVTRAEKDAMVKVLKGCPDEKLPSAGRPAPPGQDNGGDTGTGRDNGGGKGDGGKGTGGGGKGGGSVTYRNCDAVRAAGKAPLHRGDPGYSGRLDRDGDGVACDK</sequence>
<dbReference type="InterPro" id="IPR011089">
    <property type="entry name" value="GmrSD_C"/>
</dbReference>
<keyword evidence="2" id="KW-0732">Signal</keyword>
<dbReference type="Pfam" id="PF07510">
    <property type="entry name" value="GmrSD_C"/>
    <property type="match status" value="1"/>
</dbReference>
<dbReference type="PANTHER" id="PTHR24094">
    <property type="entry name" value="SECRETED PROTEIN"/>
    <property type="match status" value="1"/>
</dbReference>
<evidence type="ECO:0000313" key="4">
    <source>
        <dbReference type="EMBL" id="GGO88286.1"/>
    </source>
</evidence>
<feature type="region of interest" description="Disordered" evidence="1">
    <location>
        <begin position="220"/>
        <end position="306"/>
    </location>
</feature>
<evidence type="ECO:0000256" key="1">
    <source>
        <dbReference type="SAM" id="MobiDB-lite"/>
    </source>
</evidence>
<proteinExistence type="predicted"/>
<dbReference type="SMART" id="SM00894">
    <property type="entry name" value="Excalibur"/>
    <property type="match status" value="1"/>
</dbReference>
<dbReference type="InterPro" id="IPR008613">
    <property type="entry name" value="Excalibur_Ca-bd_domain"/>
</dbReference>
<feature type="compositionally biased region" description="Basic and acidic residues" evidence="1">
    <location>
        <begin position="294"/>
        <end position="306"/>
    </location>
</feature>
<organism evidence="4 5">
    <name type="scientific">Wenjunlia tyrosinilytica</name>
    <dbReference type="NCBI Taxonomy" id="1544741"/>
    <lineage>
        <taxon>Bacteria</taxon>
        <taxon>Bacillati</taxon>
        <taxon>Actinomycetota</taxon>
        <taxon>Actinomycetes</taxon>
        <taxon>Kitasatosporales</taxon>
        <taxon>Streptomycetaceae</taxon>
        <taxon>Wenjunlia</taxon>
    </lineage>
</organism>
<protein>
    <submittedName>
        <fullName evidence="4">Calcium-binding protein</fullName>
    </submittedName>
</protein>
<feature type="signal peptide" evidence="2">
    <location>
        <begin position="1"/>
        <end position="15"/>
    </location>
</feature>
<reference evidence="4" key="2">
    <citation type="submission" date="2020-09" db="EMBL/GenBank/DDBJ databases">
        <authorList>
            <person name="Sun Q."/>
            <person name="Zhou Y."/>
        </authorList>
    </citation>
    <scope>NUCLEOTIDE SEQUENCE</scope>
    <source>
        <strain evidence="4">CGMCC 4.7201</strain>
    </source>
</reference>
<dbReference type="RefSeq" id="WP_189132036.1">
    <property type="nucleotide sequence ID" value="NZ_BMMS01000011.1"/>
</dbReference>
<evidence type="ECO:0000313" key="5">
    <source>
        <dbReference type="Proteomes" id="UP000641932"/>
    </source>
</evidence>
<dbReference type="PROSITE" id="PS51257">
    <property type="entry name" value="PROKAR_LIPOPROTEIN"/>
    <property type="match status" value="1"/>
</dbReference>